<evidence type="ECO:0000313" key="2">
    <source>
        <dbReference type="Proteomes" id="UP000004913"/>
    </source>
</evidence>
<dbReference type="AlphaFoldDB" id="F5J2C3"/>
<dbReference type="EMBL" id="ADLV01000040">
    <property type="protein sequence ID" value="EGK00158.1"/>
    <property type="molecule type" value="Genomic_DNA"/>
</dbReference>
<dbReference type="HOGENOM" id="CLU_061528_1_0_10"/>
<dbReference type="eggNOG" id="ENOG50330U0">
    <property type="taxonomic scope" value="Bacteria"/>
</dbReference>
<name>F5J2C3_9BACT</name>
<gene>
    <name evidence="1" type="ORF">HMPREF9455_03490</name>
</gene>
<comment type="caution">
    <text evidence="1">The sequence shown here is derived from an EMBL/GenBank/DDBJ whole genome shotgun (WGS) entry which is preliminary data.</text>
</comment>
<reference evidence="1 2" key="1">
    <citation type="submission" date="2011-04" db="EMBL/GenBank/DDBJ databases">
        <title>The Genome Sequence of Dysgonomonas gadei ATCC BAA-286.</title>
        <authorList>
            <consortium name="The Broad Institute Genome Sequencing Platform"/>
            <person name="Earl A."/>
            <person name="Ward D."/>
            <person name="Feldgarden M."/>
            <person name="Gevers D."/>
            <person name="Pudlo N."/>
            <person name="Martens E."/>
            <person name="Allen-Vercoe E."/>
            <person name="Young S.K."/>
            <person name="Zeng Q."/>
            <person name="Gargeya S."/>
            <person name="Fitzgerald M."/>
            <person name="Haas B."/>
            <person name="Abouelleil A."/>
            <person name="Alvarado L."/>
            <person name="Arachchi H.M."/>
            <person name="Berlin A."/>
            <person name="Brown A."/>
            <person name="Chapman S.B."/>
            <person name="Chen Z."/>
            <person name="Dunbar C."/>
            <person name="Freedman E."/>
            <person name="Gearin G."/>
            <person name="Gellesch M."/>
            <person name="Goldberg J."/>
            <person name="Griggs A."/>
            <person name="Gujja S."/>
            <person name="Heiman D."/>
            <person name="Howarth C."/>
            <person name="Larson L."/>
            <person name="Lui A."/>
            <person name="MacDonald P.J.P."/>
            <person name="Mehta T."/>
            <person name="Montmayeur A."/>
            <person name="Murphy C."/>
            <person name="Neiman D."/>
            <person name="Pearson M."/>
            <person name="Priest M."/>
            <person name="Roberts A."/>
            <person name="Saif S."/>
            <person name="Shea T."/>
            <person name="Shenoy N."/>
            <person name="Sisk P."/>
            <person name="Stolte C."/>
            <person name="Sykes S."/>
            <person name="Yandava C."/>
            <person name="Wortman J."/>
            <person name="Nusbaum C."/>
            <person name="Birren B."/>
        </authorList>
    </citation>
    <scope>NUCLEOTIDE SEQUENCE [LARGE SCALE GENOMIC DNA]</scope>
    <source>
        <strain evidence="1 2">ATCC BAA-286</strain>
    </source>
</reference>
<protein>
    <recommendedName>
        <fullName evidence="3">DUF2971 domain-containing protein</fullName>
    </recommendedName>
</protein>
<keyword evidence="2" id="KW-1185">Reference proteome</keyword>
<dbReference type="InterPro" id="IPR021352">
    <property type="entry name" value="DUF2971"/>
</dbReference>
<evidence type="ECO:0000313" key="1">
    <source>
        <dbReference type="EMBL" id="EGK00158.1"/>
    </source>
</evidence>
<organism evidence="1 2">
    <name type="scientific">Dysgonomonas gadei ATCC BAA-286</name>
    <dbReference type="NCBI Taxonomy" id="742766"/>
    <lineage>
        <taxon>Bacteria</taxon>
        <taxon>Pseudomonadati</taxon>
        <taxon>Bacteroidota</taxon>
        <taxon>Bacteroidia</taxon>
        <taxon>Bacteroidales</taxon>
        <taxon>Dysgonomonadaceae</taxon>
        <taxon>Dysgonomonas</taxon>
    </lineage>
</organism>
<accession>F5J2C3</accession>
<evidence type="ECO:0008006" key="3">
    <source>
        <dbReference type="Google" id="ProtNLM"/>
    </source>
</evidence>
<dbReference type="Proteomes" id="UP000004913">
    <property type="component" value="Unassembled WGS sequence"/>
</dbReference>
<sequence>MQELQPPEILYHYTTTDTLFSILQNLKKEAREDAQRDELSYYKFTLWASHILYCNDPIEYDFYFECLGDALKQDLFGEPADPLLPDKILKFIEALDIFNPAILSLSESQDNLPMWRGYSNNGQGVSIGFKTDILKEAFGENTEFVKCIYRSSEQLVEEINLQEIKDAVIEEDGTFSLGDKIPGLLFERRKKYKHAAYEYEKEWRLYLNNPVEYKYRMRNGLIIPYIELELPFSVIDSICVGPTAAPDLSENSLEMILHSKLSNLDREIKLSISDIPFTIL</sequence>
<dbReference type="Pfam" id="PF11185">
    <property type="entry name" value="DUF2971"/>
    <property type="match status" value="1"/>
</dbReference>
<dbReference type="RefSeq" id="WP_006801023.1">
    <property type="nucleotide sequence ID" value="NZ_GL891989.1"/>
</dbReference>
<proteinExistence type="predicted"/>
<dbReference type="STRING" id="742766.HMPREF9455_03490"/>
<dbReference type="OrthoDB" id="1007712at2"/>